<dbReference type="PRINTS" id="PR00038">
    <property type="entry name" value="HTHLUXR"/>
</dbReference>
<dbReference type="PANTHER" id="PTHR43214">
    <property type="entry name" value="TWO-COMPONENT RESPONSE REGULATOR"/>
    <property type="match status" value="1"/>
</dbReference>
<dbReference type="Gene3D" id="3.40.50.2300">
    <property type="match status" value="1"/>
</dbReference>
<evidence type="ECO:0000256" key="1">
    <source>
        <dbReference type="ARBA" id="ARBA00018672"/>
    </source>
</evidence>
<dbReference type="InterPro" id="IPR000792">
    <property type="entry name" value="Tscrpt_reg_LuxR_C"/>
</dbReference>
<gene>
    <name evidence="10" type="primary">liaR</name>
    <name evidence="10" type="ORF">CLCHR_44770</name>
    <name evidence="11" type="ORF">D2A34_22105</name>
</gene>
<dbReference type="GO" id="GO:0006355">
    <property type="term" value="P:regulation of DNA-templated transcription"/>
    <property type="evidence" value="ECO:0007669"/>
    <property type="project" value="InterPro"/>
</dbReference>
<sequence length="206" mass="23151">MSIRILICDDDTLIRESLKIILPLKGDIEVIGDAANGRECIDFCLENEVDVALIDIRMPIVNGVEAVREIVKNTKTKCIVLTTFDEEDYINEAIIYGAKGYILKNNSPQQIANSIVSVYNNTIVMNENVLGKLRVKESEPEIKKYNFTDREVEIIKAISEGLSNKEISNKLFISEGTIRNYITTILNKTGLEHRTALAVNYLKGNL</sequence>
<keyword evidence="4 11" id="KW-0238">DNA-binding</keyword>
<dbReference type="OrthoDB" id="9779069at2"/>
<dbReference type="CDD" id="cd06170">
    <property type="entry name" value="LuxR_C_like"/>
    <property type="match status" value="1"/>
</dbReference>
<dbReference type="EMBL" id="QXDJ01000007">
    <property type="protein sequence ID" value="RII32374.1"/>
    <property type="molecule type" value="Genomic_DNA"/>
</dbReference>
<keyword evidence="12" id="KW-1185">Reference proteome</keyword>
<evidence type="ECO:0000259" key="8">
    <source>
        <dbReference type="PROSITE" id="PS50043"/>
    </source>
</evidence>
<dbReference type="Proteomes" id="UP000191056">
    <property type="component" value="Unassembled WGS sequence"/>
</dbReference>
<dbReference type="EMBL" id="MZGT01000102">
    <property type="protein sequence ID" value="OPJ56714.1"/>
    <property type="molecule type" value="Genomic_DNA"/>
</dbReference>
<dbReference type="PROSITE" id="PS50043">
    <property type="entry name" value="HTH_LUXR_2"/>
    <property type="match status" value="1"/>
</dbReference>
<dbReference type="AlphaFoldDB" id="A0A1V4IA07"/>
<evidence type="ECO:0000313" key="12">
    <source>
        <dbReference type="Proteomes" id="UP000191056"/>
    </source>
</evidence>
<comment type="function">
    <text evidence="6">May play the central regulatory role in sporulation. It may be an element of the effector pathway responsible for the activation of sporulation genes in response to nutritional stress. Spo0A may act in concert with spo0H (a sigma factor) to control the expression of some genes that are critical to the sporulation process.</text>
</comment>
<evidence type="ECO:0000313" key="11">
    <source>
        <dbReference type="EMBL" id="RII32374.1"/>
    </source>
</evidence>
<evidence type="ECO:0000259" key="9">
    <source>
        <dbReference type="PROSITE" id="PS50110"/>
    </source>
</evidence>
<reference evidence="11 13" key="2">
    <citation type="submission" date="2018-08" db="EMBL/GenBank/DDBJ databases">
        <title>Genome of Clostridium chromiireducens C1, DSM12136.</title>
        <authorList>
            <person name="Xing M."/>
            <person name="Wei Y."/>
            <person name="Ang E.L."/>
            <person name="Zhao H."/>
            <person name="Zhang Y."/>
        </authorList>
    </citation>
    <scope>NUCLEOTIDE SEQUENCE [LARGE SCALE GENOMIC DNA]</scope>
    <source>
        <strain evidence="11 13">C1</strain>
    </source>
</reference>
<dbReference type="SMART" id="SM00421">
    <property type="entry name" value="HTH_LUXR"/>
    <property type="match status" value="1"/>
</dbReference>
<dbReference type="InterPro" id="IPR001789">
    <property type="entry name" value="Sig_transdc_resp-reg_receiver"/>
</dbReference>
<dbReference type="SMART" id="SM00448">
    <property type="entry name" value="REC"/>
    <property type="match status" value="1"/>
</dbReference>
<dbReference type="InterPro" id="IPR039420">
    <property type="entry name" value="WalR-like"/>
</dbReference>
<proteinExistence type="predicted"/>
<dbReference type="STRING" id="225345.CLCHR_44770"/>
<dbReference type="InterPro" id="IPR016032">
    <property type="entry name" value="Sig_transdc_resp-reg_C-effctor"/>
</dbReference>
<evidence type="ECO:0000313" key="10">
    <source>
        <dbReference type="EMBL" id="OPJ56714.1"/>
    </source>
</evidence>
<dbReference type="GO" id="GO:0003677">
    <property type="term" value="F:DNA binding"/>
    <property type="evidence" value="ECO:0007669"/>
    <property type="project" value="UniProtKB-KW"/>
</dbReference>
<evidence type="ECO:0000256" key="2">
    <source>
        <dbReference type="ARBA" id="ARBA00022553"/>
    </source>
</evidence>
<comment type="caution">
    <text evidence="10">The sequence shown here is derived from an EMBL/GenBank/DDBJ whole genome shotgun (WGS) entry which is preliminary data.</text>
</comment>
<dbReference type="InterPro" id="IPR058245">
    <property type="entry name" value="NreC/VraR/RcsB-like_REC"/>
</dbReference>
<dbReference type="PANTHER" id="PTHR43214:SF40">
    <property type="entry name" value="TRANSCRIPTIONAL REGULATORY PROTEIN LNRK"/>
    <property type="match status" value="1"/>
</dbReference>
<organism evidence="10 12">
    <name type="scientific">Clostridium chromiireducens</name>
    <dbReference type="NCBI Taxonomy" id="225345"/>
    <lineage>
        <taxon>Bacteria</taxon>
        <taxon>Bacillati</taxon>
        <taxon>Bacillota</taxon>
        <taxon>Clostridia</taxon>
        <taxon>Eubacteriales</taxon>
        <taxon>Clostridiaceae</taxon>
        <taxon>Clostridium</taxon>
    </lineage>
</organism>
<feature type="domain" description="Response regulatory" evidence="9">
    <location>
        <begin position="4"/>
        <end position="119"/>
    </location>
</feature>
<dbReference type="PROSITE" id="PS50110">
    <property type="entry name" value="RESPONSE_REGULATORY"/>
    <property type="match status" value="1"/>
</dbReference>
<keyword evidence="5" id="KW-0804">Transcription</keyword>
<dbReference type="SUPFAM" id="SSF52172">
    <property type="entry name" value="CheY-like"/>
    <property type="match status" value="1"/>
</dbReference>
<keyword evidence="3" id="KW-0805">Transcription regulation</keyword>
<evidence type="ECO:0000313" key="13">
    <source>
        <dbReference type="Proteomes" id="UP000265930"/>
    </source>
</evidence>
<evidence type="ECO:0000256" key="7">
    <source>
        <dbReference type="PROSITE-ProRule" id="PRU00169"/>
    </source>
</evidence>
<evidence type="ECO:0000256" key="4">
    <source>
        <dbReference type="ARBA" id="ARBA00023125"/>
    </source>
</evidence>
<name>A0A1V4IA07_9CLOT</name>
<feature type="modified residue" description="4-aspartylphosphate" evidence="7">
    <location>
        <position position="55"/>
    </location>
</feature>
<protein>
    <recommendedName>
        <fullName evidence="1">Stage 0 sporulation protein A homolog</fullName>
    </recommendedName>
</protein>
<evidence type="ECO:0000256" key="5">
    <source>
        <dbReference type="ARBA" id="ARBA00023163"/>
    </source>
</evidence>
<dbReference type="InterPro" id="IPR011006">
    <property type="entry name" value="CheY-like_superfamily"/>
</dbReference>
<evidence type="ECO:0000256" key="3">
    <source>
        <dbReference type="ARBA" id="ARBA00023015"/>
    </source>
</evidence>
<keyword evidence="2 7" id="KW-0597">Phosphoprotein</keyword>
<dbReference type="RefSeq" id="WP_079442087.1">
    <property type="nucleotide sequence ID" value="NZ_MZGT01000102.1"/>
</dbReference>
<dbReference type="CDD" id="cd17535">
    <property type="entry name" value="REC_NarL-like"/>
    <property type="match status" value="1"/>
</dbReference>
<dbReference type="Pfam" id="PF00196">
    <property type="entry name" value="GerE"/>
    <property type="match status" value="1"/>
</dbReference>
<dbReference type="GO" id="GO:0000160">
    <property type="term" value="P:phosphorelay signal transduction system"/>
    <property type="evidence" value="ECO:0007669"/>
    <property type="project" value="InterPro"/>
</dbReference>
<dbReference type="Proteomes" id="UP000265930">
    <property type="component" value="Unassembled WGS sequence"/>
</dbReference>
<dbReference type="SUPFAM" id="SSF46894">
    <property type="entry name" value="C-terminal effector domain of the bipartite response regulators"/>
    <property type="match status" value="1"/>
</dbReference>
<dbReference type="Pfam" id="PF00072">
    <property type="entry name" value="Response_reg"/>
    <property type="match status" value="1"/>
</dbReference>
<evidence type="ECO:0000256" key="6">
    <source>
        <dbReference type="ARBA" id="ARBA00024867"/>
    </source>
</evidence>
<reference evidence="10 12" key="1">
    <citation type="submission" date="2017-03" db="EMBL/GenBank/DDBJ databases">
        <title>Genome sequence of Clostridium chromiireducens DSM 23318.</title>
        <authorList>
            <person name="Poehlein A."/>
            <person name="Daniel R."/>
        </authorList>
    </citation>
    <scope>NUCLEOTIDE SEQUENCE [LARGE SCALE GENOMIC DNA]</scope>
    <source>
        <strain evidence="10 12">DSM 23318</strain>
    </source>
</reference>
<accession>A0A1V4IA07</accession>
<feature type="domain" description="HTH luxR-type" evidence="8">
    <location>
        <begin position="140"/>
        <end position="205"/>
    </location>
</feature>